<accession>A0A1G2T1B7</accession>
<organism evidence="7 8">
    <name type="scientific">Candidatus Zambryskibacteria bacterium RIFCSPHIGHO2_01_FULL_46_30</name>
    <dbReference type="NCBI Taxonomy" id="1802739"/>
    <lineage>
        <taxon>Bacteria</taxon>
        <taxon>Candidatus Zambryskiibacteriota</taxon>
    </lineage>
</organism>
<feature type="transmembrane region" description="Helical" evidence="6">
    <location>
        <begin position="165"/>
        <end position="184"/>
    </location>
</feature>
<reference evidence="7 8" key="1">
    <citation type="journal article" date="2016" name="Nat. Commun.">
        <title>Thousands of microbial genomes shed light on interconnected biogeochemical processes in an aquifer system.</title>
        <authorList>
            <person name="Anantharaman K."/>
            <person name="Brown C.T."/>
            <person name="Hug L.A."/>
            <person name="Sharon I."/>
            <person name="Castelle C.J."/>
            <person name="Probst A.J."/>
            <person name="Thomas B.C."/>
            <person name="Singh A."/>
            <person name="Wilkins M.J."/>
            <person name="Karaoz U."/>
            <person name="Brodie E.L."/>
            <person name="Williams K.H."/>
            <person name="Hubbard S.S."/>
            <person name="Banfield J.F."/>
        </authorList>
    </citation>
    <scope>NUCLEOTIDE SEQUENCE [LARGE SCALE GENOMIC DNA]</scope>
</reference>
<name>A0A1G2T1B7_9BACT</name>
<evidence type="ECO:0008006" key="9">
    <source>
        <dbReference type="Google" id="ProtNLM"/>
    </source>
</evidence>
<dbReference type="Pfam" id="PF01943">
    <property type="entry name" value="Polysacc_synt"/>
    <property type="match status" value="1"/>
</dbReference>
<evidence type="ECO:0000313" key="8">
    <source>
        <dbReference type="Proteomes" id="UP000177746"/>
    </source>
</evidence>
<keyword evidence="4 6" id="KW-1133">Transmembrane helix</keyword>
<keyword evidence="3 6" id="KW-0812">Transmembrane</keyword>
<feature type="transmembrane region" description="Helical" evidence="6">
    <location>
        <begin position="130"/>
        <end position="153"/>
    </location>
</feature>
<evidence type="ECO:0000256" key="5">
    <source>
        <dbReference type="ARBA" id="ARBA00023136"/>
    </source>
</evidence>
<dbReference type="InterPro" id="IPR002797">
    <property type="entry name" value="Polysacc_synth"/>
</dbReference>
<sequence length="422" mass="47361">MGNLRNKAYRALRWSERYTKTDMLYLARGGFWMTTSSVVVSSLSFLLAISFAHFLTKETYGEYKFVLAIAGILGTFALTGLGSAVMRSVGRGFEGTLHYAFWTNIRWSALSFLGALVLSIYYFAHGNSSLGLAILVVGSFSPFLSSTNLYSAYLTAKKDFRRHAIYFDIIGNLVPYTALFATMLLTDSPLWLILVYFSSNTLIGIILYKRTVKIYQPGPTVDTESLGYSKHLSLMNILSGLANNIDQILVFHYIGAAELAIYNFATAIPDQTKGPLKGLNKLIFPKFVVREDHEIRTGMRNKFLWLLVLSIVLVLAYILAAPYIFSIFFPKYMGSVLYSQIFSISFLSIPFSPANVYLAAKKKVKEQYMVYSLTSIVQIIAVFFGIFFWGLLGLIVARVITRIFSGLINATLYKYSLGKEDD</sequence>
<evidence type="ECO:0000256" key="2">
    <source>
        <dbReference type="ARBA" id="ARBA00022475"/>
    </source>
</evidence>
<gene>
    <name evidence="7" type="ORF">A2665_01120</name>
</gene>
<dbReference type="InterPro" id="IPR050833">
    <property type="entry name" value="Poly_Biosynth_Transport"/>
</dbReference>
<feature type="transmembrane region" description="Helical" evidence="6">
    <location>
        <begin position="303"/>
        <end position="325"/>
    </location>
</feature>
<dbReference type="GO" id="GO:0005886">
    <property type="term" value="C:plasma membrane"/>
    <property type="evidence" value="ECO:0007669"/>
    <property type="project" value="UniProtKB-SubCell"/>
</dbReference>
<feature type="transmembrane region" description="Helical" evidence="6">
    <location>
        <begin position="190"/>
        <end position="208"/>
    </location>
</feature>
<proteinExistence type="predicted"/>
<feature type="transmembrane region" description="Helical" evidence="6">
    <location>
        <begin position="337"/>
        <end position="358"/>
    </location>
</feature>
<dbReference type="EMBL" id="MHVI01000021">
    <property type="protein sequence ID" value="OHA91077.1"/>
    <property type="molecule type" value="Genomic_DNA"/>
</dbReference>
<feature type="transmembrane region" description="Helical" evidence="6">
    <location>
        <begin position="107"/>
        <end position="124"/>
    </location>
</feature>
<evidence type="ECO:0000256" key="4">
    <source>
        <dbReference type="ARBA" id="ARBA00022989"/>
    </source>
</evidence>
<comment type="subcellular location">
    <subcellularLocation>
        <location evidence="1">Cell membrane</location>
        <topology evidence="1">Multi-pass membrane protein</topology>
    </subcellularLocation>
</comment>
<evidence type="ECO:0000256" key="6">
    <source>
        <dbReference type="SAM" id="Phobius"/>
    </source>
</evidence>
<dbReference type="PANTHER" id="PTHR30250">
    <property type="entry name" value="PST FAMILY PREDICTED COLANIC ACID TRANSPORTER"/>
    <property type="match status" value="1"/>
</dbReference>
<keyword evidence="5 6" id="KW-0472">Membrane</keyword>
<dbReference type="Proteomes" id="UP000177746">
    <property type="component" value="Unassembled WGS sequence"/>
</dbReference>
<keyword evidence="2" id="KW-1003">Cell membrane</keyword>
<evidence type="ECO:0000256" key="1">
    <source>
        <dbReference type="ARBA" id="ARBA00004651"/>
    </source>
</evidence>
<evidence type="ECO:0000313" key="7">
    <source>
        <dbReference type="EMBL" id="OHA91077.1"/>
    </source>
</evidence>
<feature type="transmembrane region" description="Helical" evidence="6">
    <location>
        <begin position="30"/>
        <end position="53"/>
    </location>
</feature>
<dbReference type="AlphaFoldDB" id="A0A1G2T1B7"/>
<dbReference type="PANTHER" id="PTHR30250:SF11">
    <property type="entry name" value="O-ANTIGEN TRANSPORTER-RELATED"/>
    <property type="match status" value="1"/>
</dbReference>
<comment type="caution">
    <text evidence="7">The sequence shown here is derived from an EMBL/GenBank/DDBJ whole genome shotgun (WGS) entry which is preliminary data.</text>
</comment>
<feature type="transmembrane region" description="Helical" evidence="6">
    <location>
        <begin position="65"/>
        <end position="86"/>
    </location>
</feature>
<evidence type="ECO:0000256" key="3">
    <source>
        <dbReference type="ARBA" id="ARBA00022692"/>
    </source>
</evidence>
<protein>
    <recommendedName>
        <fullName evidence="9">Polysaccharide biosynthesis protein C-terminal domain-containing protein</fullName>
    </recommendedName>
</protein>